<accession>A0ABV1DIA4</accession>
<organism evidence="2 3">
    <name type="scientific">Enterocloster hominis</name>
    <name type="common">ex Hitch et al. 2024</name>
    <dbReference type="NCBI Taxonomy" id="1917870"/>
    <lineage>
        <taxon>Bacteria</taxon>
        <taxon>Bacillati</taxon>
        <taxon>Bacillota</taxon>
        <taxon>Clostridia</taxon>
        <taxon>Lachnospirales</taxon>
        <taxon>Lachnospiraceae</taxon>
        <taxon>Enterocloster</taxon>
    </lineage>
</organism>
<dbReference type="Proteomes" id="UP001454086">
    <property type="component" value="Unassembled WGS sequence"/>
</dbReference>
<proteinExistence type="predicted"/>
<name>A0ABV1DIA4_9FIRM</name>
<evidence type="ECO:0000259" key="1">
    <source>
        <dbReference type="Pfam" id="PF17225"/>
    </source>
</evidence>
<dbReference type="Gene3D" id="2.60.40.4250">
    <property type="match status" value="1"/>
</dbReference>
<dbReference type="EMBL" id="JBBMFM010000236">
    <property type="protein sequence ID" value="MEQ2428909.1"/>
    <property type="molecule type" value="Genomic_DNA"/>
</dbReference>
<evidence type="ECO:0000313" key="2">
    <source>
        <dbReference type="EMBL" id="MEQ2428909.1"/>
    </source>
</evidence>
<keyword evidence="3" id="KW-1185">Reference proteome</keyword>
<comment type="caution">
    <text evidence="2">The sequence shown here is derived from an EMBL/GenBank/DDBJ whole genome shotgun (WGS) entry which is preliminary data.</text>
</comment>
<gene>
    <name evidence="2" type="ORF">WMQ36_28500</name>
</gene>
<feature type="domain" description="DUF5301" evidence="1">
    <location>
        <begin position="27"/>
        <end position="120"/>
    </location>
</feature>
<dbReference type="RefSeq" id="WP_008716334.1">
    <property type="nucleotide sequence ID" value="NZ_JAJFDX010000005.1"/>
</dbReference>
<dbReference type="InterPro" id="IPR033782">
    <property type="entry name" value="DUF5301"/>
</dbReference>
<evidence type="ECO:0000313" key="3">
    <source>
        <dbReference type="Proteomes" id="UP001454086"/>
    </source>
</evidence>
<dbReference type="Pfam" id="PF17225">
    <property type="entry name" value="DUF5301"/>
    <property type="match status" value="1"/>
</dbReference>
<sequence length="133" mass="14811">MNRKLVKLLIAITSAFLCLTGCRRNTAEPIILPTVDDICSINIELIDGRQMSYENSESIKQIISAISIGKATNKESVQDFPSEDEYGTINIESNDGTTTVFYYVNSGKYFVEQPYQGIYEAVGNLENSLINVK</sequence>
<reference evidence="2 3" key="1">
    <citation type="submission" date="2024-03" db="EMBL/GenBank/DDBJ databases">
        <title>Human intestinal bacterial collection.</title>
        <authorList>
            <person name="Pauvert C."/>
            <person name="Hitch T.C.A."/>
            <person name="Clavel T."/>
        </authorList>
    </citation>
    <scope>NUCLEOTIDE SEQUENCE [LARGE SCALE GENOMIC DNA]</scope>
    <source>
        <strain evidence="2 3">CLA-SR-H021</strain>
    </source>
</reference>
<protein>
    <submittedName>
        <fullName evidence="2">DUF5301 domain-containing protein</fullName>
    </submittedName>
</protein>